<protein>
    <submittedName>
        <fullName evidence="1">Uncharacterized protein</fullName>
    </submittedName>
</protein>
<organism evidence="1 2">
    <name type="scientific">Mytilus galloprovincialis</name>
    <name type="common">Mediterranean mussel</name>
    <dbReference type="NCBI Taxonomy" id="29158"/>
    <lineage>
        <taxon>Eukaryota</taxon>
        <taxon>Metazoa</taxon>
        <taxon>Spiralia</taxon>
        <taxon>Lophotrochozoa</taxon>
        <taxon>Mollusca</taxon>
        <taxon>Bivalvia</taxon>
        <taxon>Autobranchia</taxon>
        <taxon>Pteriomorphia</taxon>
        <taxon>Mytilida</taxon>
        <taxon>Mytiloidea</taxon>
        <taxon>Mytilidae</taxon>
        <taxon>Mytilinae</taxon>
        <taxon>Mytilus</taxon>
    </lineage>
</organism>
<reference evidence="1" key="1">
    <citation type="submission" date="2018-11" db="EMBL/GenBank/DDBJ databases">
        <authorList>
            <person name="Alioto T."/>
            <person name="Alioto T."/>
        </authorList>
    </citation>
    <scope>NUCLEOTIDE SEQUENCE</scope>
</reference>
<dbReference type="OrthoDB" id="6134475at2759"/>
<dbReference type="EMBL" id="UYJE01006401">
    <property type="protein sequence ID" value="VDI45653.1"/>
    <property type="molecule type" value="Genomic_DNA"/>
</dbReference>
<gene>
    <name evidence="1" type="ORF">MGAL_10B068186</name>
</gene>
<name>A0A8B6F8B6_MYTGA</name>
<evidence type="ECO:0000313" key="2">
    <source>
        <dbReference type="Proteomes" id="UP000596742"/>
    </source>
</evidence>
<dbReference type="Proteomes" id="UP000596742">
    <property type="component" value="Unassembled WGS sequence"/>
</dbReference>
<accession>A0A8B6F8B6</accession>
<comment type="caution">
    <text evidence="1">The sequence shown here is derived from an EMBL/GenBank/DDBJ whole genome shotgun (WGS) entry which is preliminary data.</text>
</comment>
<keyword evidence="2" id="KW-1185">Reference proteome</keyword>
<proteinExistence type="predicted"/>
<evidence type="ECO:0000313" key="1">
    <source>
        <dbReference type="EMBL" id="VDI45653.1"/>
    </source>
</evidence>
<dbReference type="AlphaFoldDB" id="A0A8B6F8B6"/>
<sequence>MCIIEIDKFPKHILNIIYAEHIFPGRFNDWQQHSPFAKKTLISGIEQAVTWYSMPEYIPERYMYQFNLLDCHHLFVNARVKCCSTGIDACGIKKEAWIKVAKNSNVNGCGLSLALVEDLVDKQSNGFAQKTFSEDVEKALHSKSIGD</sequence>